<comment type="caution">
    <text evidence="1">The sequence shown here is derived from an EMBL/GenBank/DDBJ whole genome shotgun (WGS) entry which is preliminary data.</text>
</comment>
<evidence type="ECO:0000313" key="1">
    <source>
        <dbReference type="EMBL" id="GFT29190.1"/>
    </source>
</evidence>
<name>A0A8X6NSN6_NEPPI</name>
<protein>
    <submittedName>
        <fullName evidence="1">Uncharacterized protein</fullName>
    </submittedName>
</protein>
<gene>
    <name evidence="1" type="ORF">NPIL_680681</name>
</gene>
<dbReference type="EMBL" id="BMAW01061004">
    <property type="protein sequence ID" value="GFT29190.1"/>
    <property type="molecule type" value="Genomic_DNA"/>
</dbReference>
<accession>A0A8X6NSN6</accession>
<dbReference type="AlphaFoldDB" id="A0A8X6NSN6"/>
<proteinExistence type="predicted"/>
<evidence type="ECO:0000313" key="2">
    <source>
        <dbReference type="Proteomes" id="UP000887013"/>
    </source>
</evidence>
<organism evidence="1 2">
    <name type="scientific">Nephila pilipes</name>
    <name type="common">Giant wood spider</name>
    <name type="synonym">Nephila maculata</name>
    <dbReference type="NCBI Taxonomy" id="299642"/>
    <lineage>
        <taxon>Eukaryota</taxon>
        <taxon>Metazoa</taxon>
        <taxon>Ecdysozoa</taxon>
        <taxon>Arthropoda</taxon>
        <taxon>Chelicerata</taxon>
        <taxon>Arachnida</taxon>
        <taxon>Araneae</taxon>
        <taxon>Araneomorphae</taxon>
        <taxon>Entelegynae</taxon>
        <taxon>Araneoidea</taxon>
        <taxon>Nephilidae</taxon>
        <taxon>Nephila</taxon>
    </lineage>
</organism>
<dbReference type="OrthoDB" id="8065733at2759"/>
<dbReference type="Proteomes" id="UP000887013">
    <property type="component" value="Unassembled WGS sequence"/>
</dbReference>
<reference evidence="1" key="1">
    <citation type="submission" date="2020-08" db="EMBL/GenBank/DDBJ databases">
        <title>Multicomponent nature underlies the extraordinary mechanical properties of spider dragline silk.</title>
        <authorList>
            <person name="Kono N."/>
            <person name="Nakamura H."/>
            <person name="Mori M."/>
            <person name="Yoshida Y."/>
            <person name="Ohtoshi R."/>
            <person name="Malay A.D."/>
            <person name="Moran D.A.P."/>
            <person name="Tomita M."/>
            <person name="Numata K."/>
            <person name="Arakawa K."/>
        </authorList>
    </citation>
    <scope>NUCLEOTIDE SEQUENCE</scope>
</reference>
<sequence>MVEDLREKYYDFLDTQNLTAVETDLRDCETHIEEIQVSIKLLLATYQSLTFSESKGSKTENSNHSKSQIKLPKIPLPTFNGKFDEWYTLKHLTPKTPLDASEIGLPHNFELADPAYFHPAGQDSPEKVIAVSRQTTFIMEKAEMNLLKWISNDPHLMLKYQEEEFRVRPIYPDTCLVKVLGLSWNPKDDQFNLDINRVLEMVALPMDTKRSLLKAGKYLTHWK</sequence>
<keyword evidence="2" id="KW-1185">Reference proteome</keyword>